<dbReference type="PIRSF" id="PIRSF015588">
    <property type="entry name" value="AP_complex_sigma"/>
    <property type="match status" value="1"/>
</dbReference>
<dbReference type="AlphaFoldDB" id="A0A9P6H1C0"/>
<dbReference type="InterPro" id="IPR022775">
    <property type="entry name" value="AP_mu_sigma_su"/>
</dbReference>
<sequence length="134" mass="16095">MIKKIYIFNENGENRIIRTFRDTLSNEEIQKKISEDISTNFIRLEKESIIFRRYNKIVISLVVENENEMYCLSIISLLMELLNRLFKNITELHLIYHFKDIYELLDKFIAGGYVIETDPDRIILREDIFPNKSN</sequence>
<dbReference type="SUPFAM" id="SSF64356">
    <property type="entry name" value="SNARE-like"/>
    <property type="match status" value="1"/>
</dbReference>
<dbReference type="OrthoDB" id="2186857at2759"/>
<dbReference type="GO" id="GO:0012505">
    <property type="term" value="C:endomembrane system"/>
    <property type="evidence" value="ECO:0007669"/>
    <property type="project" value="UniProtKB-SubCell"/>
</dbReference>
<evidence type="ECO:0000313" key="8">
    <source>
        <dbReference type="EMBL" id="KAF9763316.1"/>
    </source>
</evidence>
<evidence type="ECO:0000256" key="1">
    <source>
        <dbReference type="ARBA" id="ARBA00004308"/>
    </source>
</evidence>
<keyword evidence="3 6" id="KW-0813">Transport</keyword>
<organism evidence="8 9">
    <name type="scientific">Nosema granulosis</name>
    <dbReference type="NCBI Taxonomy" id="83296"/>
    <lineage>
        <taxon>Eukaryota</taxon>
        <taxon>Fungi</taxon>
        <taxon>Fungi incertae sedis</taxon>
        <taxon>Microsporidia</taxon>
        <taxon>Nosematidae</taxon>
        <taxon>Nosema</taxon>
    </lineage>
</organism>
<evidence type="ECO:0000256" key="4">
    <source>
        <dbReference type="ARBA" id="ARBA00022927"/>
    </source>
</evidence>
<dbReference type="InterPro" id="IPR016635">
    <property type="entry name" value="AP_complex_ssu"/>
</dbReference>
<evidence type="ECO:0000256" key="3">
    <source>
        <dbReference type="ARBA" id="ARBA00022448"/>
    </source>
</evidence>
<dbReference type="GO" id="GO:0006886">
    <property type="term" value="P:intracellular protein transport"/>
    <property type="evidence" value="ECO:0007669"/>
    <property type="project" value="UniProtKB-UniRule"/>
</dbReference>
<dbReference type="PANTHER" id="PTHR11753">
    <property type="entry name" value="ADAPTOR COMPLEXES SMALL SUBUNIT FAMILY"/>
    <property type="match status" value="1"/>
</dbReference>
<evidence type="ECO:0000256" key="6">
    <source>
        <dbReference type="PIRNR" id="PIRNR015588"/>
    </source>
</evidence>
<evidence type="ECO:0000256" key="2">
    <source>
        <dbReference type="ARBA" id="ARBA00006972"/>
    </source>
</evidence>
<accession>A0A9P6H1C0</accession>
<dbReference type="Proteomes" id="UP000740883">
    <property type="component" value="Unassembled WGS sequence"/>
</dbReference>
<keyword evidence="4 6" id="KW-0653">Protein transport</keyword>
<dbReference type="Pfam" id="PF01217">
    <property type="entry name" value="Clat_adaptor_s"/>
    <property type="match status" value="1"/>
</dbReference>
<evidence type="ECO:0000259" key="7">
    <source>
        <dbReference type="Pfam" id="PF01217"/>
    </source>
</evidence>
<feature type="domain" description="AP complex mu/sigma subunit" evidence="7">
    <location>
        <begin position="1"/>
        <end position="124"/>
    </location>
</feature>
<comment type="subcellular location">
    <subcellularLocation>
        <location evidence="1">Endomembrane system</location>
    </subcellularLocation>
</comment>
<comment type="caution">
    <text evidence="8">The sequence shown here is derived from an EMBL/GenBank/DDBJ whole genome shotgun (WGS) entry which is preliminary data.</text>
</comment>
<proteinExistence type="inferred from homology"/>
<comment type="similarity">
    <text evidence="2 6">Belongs to the adaptor complexes small subunit family.</text>
</comment>
<keyword evidence="5 6" id="KW-0472">Membrane</keyword>
<gene>
    <name evidence="8" type="primary">aps3</name>
    <name evidence="8" type="ORF">NGRA_1358</name>
</gene>
<protein>
    <recommendedName>
        <fullName evidence="6">AP complex subunit sigma</fullName>
    </recommendedName>
</protein>
<dbReference type="InterPro" id="IPR011012">
    <property type="entry name" value="Longin-like_dom_sf"/>
</dbReference>
<evidence type="ECO:0000313" key="9">
    <source>
        <dbReference type="Proteomes" id="UP000740883"/>
    </source>
</evidence>
<dbReference type="Gene3D" id="3.30.450.60">
    <property type="match status" value="1"/>
</dbReference>
<evidence type="ECO:0000256" key="5">
    <source>
        <dbReference type="ARBA" id="ARBA00023136"/>
    </source>
</evidence>
<dbReference type="EMBL" id="SBJO01000082">
    <property type="protein sequence ID" value="KAF9763316.1"/>
    <property type="molecule type" value="Genomic_DNA"/>
</dbReference>
<name>A0A9P6H1C0_9MICR</name>
<keyword evidence="9" id="KW-1185">Reference proteome</keyword>
<reference evidence="8 9" key="1">
    <citation type="journal article" date="2020" name="Genome Biol. Evol.">
        <title>Comparative genomics of strictly vertically transmitted, feminizing microsporidia endosymbionts of amphipod crustaceans.</title>
        <authorList>
            <person name="Cormier A."/>
            <person name="Chebbi M.A."/>
            <person name="Giraud I."/>
            <person name="Wattier R."/>
            <person name="Teixeira M."/>
            <person name="Gilbert C."/>
            <person name="Rigaud T."/>
            <person name="Cordaux R."/>
        </authorList>
    </citation>
    <scope>NUCLEOTIDE SEQUENCE [LARGE SCALE GENOMIC DNA]</scope>
    <source>
        <strain evidence="8 9">Ou3-Ou53</strain>
    </source>
</reference>